<protein>
    <submittedName>
        <fullName evidence="1">Uncharacterized protein</fullName>
    </submittedName>
</protein>
<sequence>MPIVAVVSATEAHTGNRDQDTELHVEAEFVDVASGKSLAKVVRKVFGAALKNDSQKITANDFNAAIRDTMRDLKALLK</sequence>
<name>A0A5E7W440_PSEFL</name>
<accession>A0A5E7W440</accession>
<evidence type="ECO:0000313" key="1">
    <source>
        <dbReference type="EMBL" id="VVQ29762.1"/>
    </source>
</evidence>
<gene>
    <name evidence="1" type="ORF">PS943_01491</name>
</gene>
<dbReference type="EMBL" id="CABVJH010000002">
    <property type="protein sequence ID" value="VVQ29762.1"/>
    <property type="molecule type" value="Genomic_DNA"/>
</dbReference>
<organism evidence="1 2">
    <name type="scientific">Pseudomonas fluorescens</name>
    <dbReference type="NCBI Taxonomy" id="294"/>
    <lineage>
        <taxon>Bacteria</taxon>
        <taxon>Pseudomonadati</taxon>
        <taxon>Pseudomonadota</taxon>
        <taxon>Gammaproteobacteria</taxon>
        <taxon>Pseudomonadales</taxon>
        <taxon>Pseudomonadaceae</taxon>
        <taxon>Pseudomonas</taxon>
    </lineage>
</organism>
<evidence type="ECO:0000313" key="2">
    <source>
        <dbReference type="Proteomes" id="UP000325645"/>
    </source>
</evidence>
<dbReference type="AlphaFoldDB" id="A0A5E7W440"/>
<dbReference type="Proteomes" id="UP000325645">
    <property type="component" value="Unassembled WGS sequence"/>
</dbReference>
<reference evidence="1 2" key="1">
    <citation type="submission" date="2019-09" db="EMBL/GenBank/DDBJ databases">
        <authorList>
            <person name="Chandra G."/>
            <person name="Truman W A."/>
        </authorList>
    </citation>
    <scope>NUCLEOTIDE SEQUENCE [LARGE SCALE GENOMIC DNA]</scope>
    <source>
        <strain evidence="1">PS943</strain>
    </source>
</reference>
<dbReference type="Pfam" id="PF11769">
    <property type="entry name" value="DUF3313"/>
    <property type="match status" value="1"/>
</dbReference>
<proteinExistence type="predicted"/>
<dbReference type="InterPro" id="IPR021747">
    <property type="entry name" value="DUF3313"/>
</dbReference>